<feature type="domain" description="Integrase catalytic" evidence="2">
    <location>
        <begin position="1"/>
        <end position="158"/>
    </location>
</feature>
<dbReference type="PANTHER" id="PTHR46889:SF4">
    <property type="entry name" value="TRANSPOSASE INSO FOR INSERTION SEQUENCE ELEMENT IS911B-RELATED"/>
    <property type="match status" value="1"/>
</dbReference>
<dbReference type="InterPro" id="IPR001584">
    <property type="entry name" value="Integrase_cat-core"/>
</dbReference>
<dbReference type="InterPro" id="IPR012337">
    <property type="entry name" value="RNaseH-like_sf"/>
</dbReference>
<dbReference type="PANTHER" id="PTHR46889">
    <property type="entry name" value="TRANSPOSASE INSF FOR INSERTION SEQUENCE IS3B-RELATED"/>
    <property type="match status" value="1"/>
</dbReference>
<dbReference type="GO" id="GO:0015074">
    <property type="term" value="P:DNA integration"/>
    <property type="evidence" value="ECO:0007669"/>
    <property type="project" value="InterPro"/>
</dbReference>
<dbReference type="SUPFAM" id="SSF53098">
    <property type="entry name" value="Ribonuclease H-like"/>
    <property type="match status" value="1"/>
</dbReference>
<dbReference type="NCBIfam" id="NF033516">
    <property type="entry name" value="transpos_IS3"/>
    <property type="match status" value="1"/>
</dbReference>
<dbReference type="GO" id="GO:0003676">
    <property type="term" value="F:nucleic acid binding"/>
    <property type="evidence" value="ECO:0007669"/>
    <property type="project" value="InterPro"/>
</dbReference>
<dbReference type="InterPro" id="IPR036397">
    <property type="entry name" value="RNaseH_sf"/>
</dbReference>
<dbReference type="EMBL" id="JACHWU010000006">
    <property type="protein sequence ID" value="MBB3053065.1"/>
    <property type="molecule type" value="Genomic_DNA"/>
</dbReference>
<dbReference type="PROSITE" id="PS50994">
    <property type="entry name" value="INTEGRASE"/>
    <property type="match status" value="1"/>
</dbReference>
<evidence type="ECO:0000259" key="2">
    <source>
        <dbReference type="PROSITE" id="PS50994"/>
    </source>
</evidence>
<dbReference type="InterPro" id="IPR050900">
    <property type="entry name" value="Transposase_IS3/IS150/IS904"/>
</dbReference>
<feature type="transmembrane region" description="Helical" evidence="1">
    <location>
        <begin position="6"/>
        <end position="27"/>
    </location>
</feature>
<keyword evidence="4" id="KW-1185">Reference proteome</keyword>
<evidence type="ECO:0000313" key="4">
    <source>
        <dbReference type="Proteomes" id="UP000550714"/>
    </source>
</evidence>
<dbReference type="AlphaFoldDB" id="A0A839S5F1"/>
<sequence>MWDVYVYTWSGWVYVAFVIDAYARCILGWRTSTSMTTGLVLDAIEQAIWTRNRYGTTDLAGLVQHTDAGSQYTSITYTERLAAAGIDASIGTVGDSYDNALAETINGLYKTELIKPRKPWRTVEQVELATAEWVDWFNHRRLYEHCGDLPPAELEAAHYAHQHPQQPAELSHQ</sequence>
<reference evidence="3 4" key="1">
    <citation type="submission" date="2020-08" db="EMBL/GenBank/DDBJ databases">
        <title>Genomic Encyclopedia of Type Strains, Phase III (KMG-III): the genomes of soil and plant-associated and newly described type strains.</title>
        <authorList>
            <person name="Whitman W."/>
        </authorList>
    </citation>
    <scope>NUCLEOTIDE SEQUENCE [LARGE SCALE GENOMIC DNA]</scope>
    <source>
        <strain evidence="3 4">CECT 8577</strain>
    </source>
</reference>
<organism evidence="3 4">
    <name type="scientific">Prauserella isguenensis</name>
    <dbReference type="NCBI Taxonomy" id="1470180"/>
    <lineage>
        <taxon>Bacteria</taxon>
        <taxon>Bacillati</taxon>
        <taxon>Actinomycetota</taxon>
        <taxon>Actinomycetes</taxon>
        <taxon>Pseudonocardiales</taxon>
        <taxon>Pseudonocardiaceae</taxon>
        <taxon>Prauserella</taxon>
    </lineage>
</organism>
<dbReference type="Pfam" id="PF13333">
    <property type="entry name" value="rve_2"/>
    <property type="match status" value="1"/>
</dbReference>
<comment type="caution">
    <text evidence="3">The sequence shown here is derived from an EMBL/GenBank/DDBJ whole genome shotgun (WGS) entry which is preliminary data.</text>
</comment>
<name>A0A839S5F1_9PSEU</name>
<evidence type="ECO:0000256" key="1">
    <source>
        <dbReference type="SAM" id="Phobius"/>
    </source>
</evidence>
<protein>
    <submittedName>
        <fullName evidence="3">Transposase InsO family protein</fullName>
    </submittedName>
</protein>
<dbReference type="Proteomes" id="UP000550714">
    <property type="component" value="Unassembled WGS sequence"/>
</dbReference>
<accession>A0A839S5F1</accession>
<keyword evidence="1" id="KW-0812">Transmembrane</keyword>
<evidence type="ECO:0000313" key="3">
    <source>
        <dbReference type="EMBL" id="MBB3053065.1"/>
    </source>
</evidence>
<proteinExistence type="predicted"/>
<gene>
    <name evidence="3" type="ORF">FHS23_004108</name>
</gene>
<keyword evidence="1" id="KW-1133">Transmembrane helix</keyword>
<keyword evidence="1" id="KW-0472">Membrane</keyword>
<dbReference type="Pfam" id="PF00665">
    <property type="entry name" value="rve"/>
    <property type="match status" value="1"/>
</dbReference>
<dbReference type="InterPro" id="IPR048020">
    <property type="entry name" value="Transpos_IS3"/>
</dbReference>
<dbReference type="Gene3D" id="3.30.420.10">
    <property type="entry name" value="Ribonuclease H-like superfamily/Ribonuclease H"/>
    <property type="match status" value="1"/>
</dbReference>